<sequence>MRGKLAVVTGASGGIGAEIVSALAADGHYVVAQYRSNEAKAAVLASEVSACELVKADLATAYGRSVLVDAVRQRASRSGLQVSALVNNAAKMLGPSFSEATPEAFDEYVDINVKAPFFLTQTLSQDMRSGASVVNISSASAHIASAGDIVYAMTKAALESVTRNMAEALAPRGIRVNAVIPGFTNNGHAAFRNESAVAYMGSLSMLGGVADPSAVADAVTFLVSERASRTTGATLDVTGGMTLHPRPHRQSSVRNLL</sequence>
<dbReference type="PROSITE" id="PS00061">
    <property type="entry name" value="ADH_SHORT"/>
    <property type="match status" value="1"/>
</dbReference>
<evidence type="ECO:0000313" key="3">
    <source>
        <dbReference type="EMBL" id="KJL29254.1"/>
    </source>
</evidence>
<dbReference type="InterPro" id="IPR002347">
    <property type="entry name" value="SDR_fam"/>
</dbReference>
<dbReference type="InterPro" id="IPR020904">
    <property type="entry name" value="Sc_DH/Rdtase_CS"/>
</dbReference>
<dbReference type="InterPro" id="IPR036291">
    <property type="entry name" value="NAD(P)-bd_dom_sf"/>
</dbReference>
<gene>
    <name evidence="3" type="primary">fabG_10</name>
    <name evidence="3" type="ORF">RS83_01881</name>
</gene>
<comment type="similarity">
    <text evidence="1">Belongs to the short-chain dehydrogenases/reductases (SDR) family.</text>
</comment>
<dbReference type="AlphaFoldDB" id="A0A0F0L994"/>
<dbReference type="EC" id="1.1.1.100" evidence="3"/>
<name>A0A0F0L994_9MICO</name>
<evidence type="ECO:0000313" key="4">
    <source>
        <dbReference type="Proteomes" id="UP000033640"/>
    </source>
</evidence>
<dbReference type="RefSeq" id="WP_045279238.1">
    <property type="nucleotide sequence ID" value="NZ_JYIW01000024.1"/>
</dbReference>
<comment type="caution">
    <text evidence="3">The sequence shown here is derived from an EMBL/GenBank/DDBJ whole genome shotgun (WGS) entry which is preliminary data.</text>
</comment>
<dbReference type="PANTHER" id="PTHR43639:SF1">
    <property type="entry name" value="SHORT-CHAIN DEHYDROGENASE_REDUCTASE FAMILY PROTEIN"/>
    <property type="match status" value="1"/>
</dbReference>
<dbReference type="PATRIC" id="fig|82380.11.peg.1917"/>
<dbReference type="PANTHER" id="PTHR43639">
    <property type="entry name" value="OXIDOREDUCTASE, SHORT-CHAIN DEHYDROGENASE/REDUCTASE FAMILY (AFU_ORTHOLOGUE AFUA_5G02870)"/>
    <property type="match status" value="1"/>
</dbReference>
<dbReference type="Gene3D" id="3.40.50.720">
    <property type="entry name" value="NAD(P)-binding Rossmann-like Domain"/>
    <property type="match status" value="1"/>
</dbReference>
<dbReference type="CDD" id="cd05233">
    <property type="entry name" value="SDR_c"/>
    <property type="match status" value="1"/>
</dbReference>
<keyword evidence="2 3" id="KW-0560">Oxidoreductase</keyword>
<dbReference type="PRINTS" id="PR00081">
    <property type="entry name" value="GDHRDH"/>
</dbReference>
<organism evidence="3 4">
    <name type="scientific">Microbacterium oxydans</name>
    <dbReference type="NCBI Taxonomy" id="82380"/>
    <lineage>
        <taxon>Bacteria</taxon>
        <taxon>Bacillati</taxon>
        <taxon>Actinomycetota</taxon>
        <taxon>Actinomycetes</taxon>
        <taxon>Micrococcales</taxon>
        <taxon>Microbacteriaceae</taxon>
        <taxon>Microbacterium</taxon>
    </lineage>
</organism>
<evidence type="ECO:0000256" key="1">
    <source>
        <dbReference type="ARBA" id="ARBA00006484"/>
    </source>
</evidence>
<dbReference type="EMBL" id="JYIW01000024">
    <property type="protein sequence ID" value="KJL29254.1"/>
    <property type="molecule type" value="Genomic_DNA"/>
</dbReference>
<dbReference type="PRINTS" id="PR00080">
    <property type="entry name" value="SDRFAMILY"/>
</dbReference>
<accession>A0A0F0L994</accession>
<dbReference type="GO" id="GO:0004316">
    <property type="term" value="F:3-oxoacyl-[acyl-carrier-protein] reductase (NADPH) activity"/>
    <property type="evidence" value="ECO:0007669"/>
    <property type="project" value="UniProtKB-EC"/>
</dbReference>
<reference evidence="3 4" key="1">
    <citation type="submission" date="2015-02" db="EMBL/GenBank/DDBJ databases">
        <title>Draft genome sequences of ten Microbacterium spp. with emphasis on heavy metal contaminated environments.</title>
        <authorList>
            <person name="Corretto E."/>
        </authorList>
    </citation>
    <scope>NUCLEOTIDE SEQUENCE [LARGE SCALE GENOMIC DNA]</scope>
    <source>
        <strain evidence="3 4">BEL4b</strain>
    </source>
</reference>
<dbReference type="OrthoDB" id="517007at2"/>
<evidence type="ECO:0000256" key="2">
    <source>
        <dbReference type="ARBA" id="ARBA00023002"/>
    </source>
</evidence>
<dbReference type="Proteomes" id="UP000033640">
    <property type="component" value="Unassembled WGS sequence"/>
</dbReference>
<dbReference type="SUPFAM" id="SSF51735">
    <property type="entry name" value="NAD(P)-binding Rossmann-fold domains"/>
    <property type="match status" value="1"/>
</dbReference>
<protein>
    <submittedName>
        <fullName evidence="3">3-oxoacyl-[acyl-carrier-protein] reductase FabG</fullName>
        <ecNumber evidence="3">1.1.1.100</ecNumber>
    </submittedName>
</protein>
<proteinExistence type="inferred from homology"/>
<dbReference type="Pfam" id="PF13561">
    <property type="entry name" value="adh_short_C2"/>
    <property type="match status" value="1"/>
</dbReference>